<evidence type="ECO:0000256" key="7">
    <source>
        <dbReference type="ARBA" id="ARBA00022915"/>
    </source>
</evidence>
<keyword evidence="7 12" id="KW-0220">Diaminopimelate biosynthesis</keyword>
<evidence type="ECO:0000256" key="13">
    <source>
        <dbReference type="PIRNR" id="PIRNR001365"/>
    </source>
</evidence>
<keyword evidence="5 12" id="KW-0963">Cytoplasm</keyword>
<evidence type="ECO:0000313" key="17">
    <source>
        <dbReference type="Proteomes" id="UP000295184"/>
    </source>
</evidence>
<evidence type="ECO:0000256" key="3">
    <source>
        <dbReference type="ARBA" id="ARBA00007592"/>
    </source>
</evidence>
<dbReference type="AlphaFoldDB" id="A0A4R1QUZ2"/>
<evidence type="ECO:0000256" key="8">
    <source>
        <dbReference type="ARBA" id="ARBA00023154"/>
    </source>
</evidence>
<evidence type="ECO:0000256" key="10">
    <source>
        <dbReference type="ARBA" id="ARBA00023270"/>
    </source>
</evidence>
<evidence type="ECO:0000256" key="1">
    <source>
        <dbReference type="ARBA" id="ARBA00003294"/>
    </source>
</evidence>
<evidence type="ECO:0000313" key="16">
    <source>
        <dbReference type="EMBL" id="TCL57033.1"/>
    </source>
</evidence>
<evidence type="ECO:0000256" key="6">
    <source>
        <dbReference type="ARBA" id="ARBA00022605"/>
    </source>
</evidence>
<dbReference type="PRINTS" id="PR00146">
    <property type="entry name" value="DHPICSNTHASE"/>
</dbReference>
<feature type="active site" description="Proton donor/acceptor" evidence="12 14">
    <location>
        <position position="137"/>
    </location>
</feature>
<dbReference type="HAMAP" id="MF_00418">
    <property type="entry name" value="DapA"/>
    <property type="match status" value="1"/>
</dbReference>
<keyword evidence="9 12" id="KW-0456">Lyase</keyword>
<comment type="caution">
    <text evidence="12">Was originally thought to be a dihydrodipicolinate synthase (DHDPS), catalyzing the condensation of (S)-aspartate-beta-semialdehyde [(S)-ASA] and pyruvate to dihydrodipicolinate (DHDP). However, it was shown in E.coli that the product of the enzymatic reaction is not dihydrodipicolinate but in fact (4S)-4-hydroxy-2,3,4,5-tetrahydro-(2S)-dipicolinic acid (HTPA), and that the consecutive dehydration reaction leading to DHDP is not spontaneous but catalyzed by DapB.</text>
</comment>
<dbReference type="GO" id="GO:0005829">
    <property type="term" value="C:cytosol"/>
    <property type="evidence" value="ECO:0007669"/>
    <property type="project" value="TreeGrafter"/>
</dbReference>
<dbReference type="PANTHER" id="PTHR12128:SF66">
    <property type="entry name" value="4-HYDROXY-2-OXOGLUTARATE ALDOLASE, MITOCHONDRIAL"/>
    <property type="match status" value="1"/>
</dbReference>
<dbReference type="InterPro" id="IPR005263">
    <property type="entry name" value="DapA"/>
</dbReference>
<dbReference type="PANTHER" id="PTHR12128">
    <property type="entry name" value="DIHYDRODIPICOLINATE SYNTHASE"/>
    <property type="match status" value="1"/>
</dbReference>
<comment type="pathway">
    <text evidence="2 12">Amino-acid biosynthesis; L-lysine biosynthesis via DAP pathway; (S)-tetrahydrodipicolinate from L-aspartate: step 3/4.</text>
</comment>
<dbReference type="SUPFAM" id="SSF51569">
    <property type="entry name" value="Aldolase"/>
    <property type="match status" value="1"/>
</dbReference>
<dbReference type="EC" id="4.3.3.7" evidence="4 12"/>
<dbReference type="GO" id="GO:0009089">
    <property type="term" value="P:lysine biosynthetic process via diaminopimelate"/>
    <property type="evidence" value="ECO:0007669"/>
    <property type="project" value="UniProtKB-UniRule"/>
</dbReference>
<gene>
    <name evidence="12" type="primary">dapA</name>
    <name evidence="16" type="ORF">EDD77_11127</name>
</gene>
<dbReference type="RefSeq" id="WP_058963382.1">
    <property type="nucleotide sequence ID" value="NZ_CABKVM010000014.1"/>
</dbReference>
<dbReference type="InterPro" id="IPR020624">
    <property type="entry name" value="Schiff_base-form_aldolases_CS"/>
</dbReference>
<feature type="binding site" evidence="12 15">
    <location>
        <position position="49"/>
    </location>
    <ligand>
        <name>pyruvate</name>
        <dbReference type="ChEBI" id="CHEBI:15361"/>
    </ligand>
</feature>
<dbReference type="GO" id="GO:0019877">
    <property type="term" value="P:diaminopimelate biosynthetic process"/>
    <property type="evidence" value="ECO:0007669"/>
    <property type="project" value="UniProtKB-UniRule"/>
</dbReference>
<proteinExistence type="inferred from homology"/>
<dbReference type="PIRSF" id="PIRSF001365">
    <property type="entry name" value="DHDPS"/>
    <property type="match status" value="1"/>
</dbReference>
<evidence type="ECO:0000256" key="11">
    <source>
        <dbReference type="ARBA" id="ARBA00047836"/>
    </source>
</evidence>
<dbReference type="UniPathway" id="UPA00034">
    <property type="reaction ID" value="UER00017"/>
</dbReference>
<dbReference type="InterPro" id="IPR013785">
    <property type="entry name" value="Aldolase_TIM"/>
</dbReference>
<evidence type="ECO:0000256" key="12">
    <source>
        <dbReference type="HAMAP-Rule" id="MF_00418"/>
    </source>
</evidence>
<evidence type="ECO:0000256" key="14">
    <source>
        <dbReference type="PIRSR" id="PIRSR001365-1"/>
    </source>
</evidence>
<comment type="catalytic activity">
    <reaction evidence="11 12">
        <text>L-aspartate 4-semialdehyde + pyruvate = (2S,4S)-4-hydroxy-2,3,4,5-tetrahydrodipicolinate + H2O + H(+)</text>
        <dbReference type="Rhea" id="RHEA:34171"/>
        <dbReference type="ChEBI" id="CHEBI:15361"/>
        <dbReference type="ChEBI" id="CHEBI:15377"/>
        <dbReference type="ChEBI" id="CHEBI:15378"/>
        <dbReference type="ChEBI" id="CHEBI:67139"/>
        <dbReference type="ChEBI" id="CHEBI:537519"/>
        <dbReference type="EC" id="4.3.3.7"/>
    </reaction>
</comment>
<organism evidence="16 17">
    <name type="scientific">Allofournierella massiliensis</name>
    <dbReference type="NCBI Taxonomy" id="1650663"/>
    <lineage>
        <taxon>Bacteria</taxon>
        <taxon>Bacillati</taxon>
        <taxon>Bacillota</taxon>
        <taxon>Clostridia</taxon>
        <taxon>Eubacteriales</taxon>
        <taxon>Oscillospiraceae</taxon>
        <taxon>Allofournierella</taxon>
    </lineage>
</organism>
<dbReference type="SMART" id="SM01130">
    <property type="entry name" value="DHDPS"/>
    <property type="match status" value="1"/>
</dbReference>
<evidence type="ECO:0000256" key="2">
    <source>
        <dbReference type="ARBA" id="ARBA00005120"/>
    </source>
</evidence>
<dbReference type="PROSITE" id="PS00666">
    <property type="entry name" value="DHDPS_2"/>
    <property type="match status" value="1"/>
</dbReference>
<keyword evidence="8 12" id="KW-0457">Lysine biosynthesis</keyword>
<dbReference type="OrthoDB" id="9782828at2"/>
<dbReference type="Gene3D" id="3.20.20.70">
    <property type="entry name" value="Aldolase class I"/>
    <property type="match status" value="1"/>
</dbReference>
<protein>
    <recommendedName>
        <fullName evidence="4 12">4-hydroxy-tetrahydrodipicolinate synthase</fullName>
        <shortName evidence="12">HTPA synthase</shortName>
        <ecNumber evidence="4 12">4.3.3.7</ecNumber>
    </recommendedName>
</protein>
<name>A0A4R1QUZ2_9FIRM</name>
<dbReference type="Proteomes" id="UP000295184">
    <property type="component" value="Unassembled WGS sequence"/>
</dbReference>
<comment type="subcellular location">
    <subcellularLocation>
        <location evidence="12">Cytoplasm</location>
    </subcellularLocation>
</comment>
<comment type="similarity">
    <text evidence="3 12 13">Belongs to the DapA family.</text>
</comment>
<reference evidence="16 17" key="1">
    <citation type="submission" date="2019-03" db="EMBL/GenBank/DDBJ databases">
        <title>Genomic Encyclopedia of Type Strains, Phase IV (KMG-IV): sequencing the most valuable type-strain genomes for metagenomic binning, comparative biology and taxonomic classification.</title>
        <authorList>
            <person name="Goeker M."/>
        </authorList>
    </citation>
    <scope>NUCLEOTIDE SEQUENCE [LARGE SCALE GENOMIC DNA]</scope>
    <source>
        <strain evidence="16 17">DSM 100451</strain>
    </source>
</reference>
<dbReference type="Pfam" id="PF00701">
    <property type="entry name" value="DHDPS"/>
    <property type="match status" value="1"/>
</dbReference>
<feature type="binding site" evidence="12 15">
    <location>
        <position position="207"/>
    </location>
    <ligand>
        <name>pyruvate</name>
        <dbReference type="ChEBI" id="CHEBI:15361"/>
    </ligand>
</feature>
<keyword evidence="6 12" id="KW-0028">Amino-acid biosynthesis</keyword>
<dbReference type="InterPro" id="IPR002220">
    <property type="entry name" value="DapA-like"/>
</dbReference>
<dbReference type="PROSITE" id="PS00665">
    <property type="entry name" value="DHDPS_1"/>
    <property type="match status" value="1"/>
</dbReference>
<feature type="site" description="Part of a proton relay during catalysis" evidence="12">
    <location>
        <position position="111"/>
    </location>
</feature>
<sequence length="295" mass="31669">MTAKNLKGSIVALITPFHEDGSVNFEKLAQLVDFHLENGTDGLLILGTTGESSAMSHEEDDAVCEFVVKRVAGRVPVIAGSGSNCTQTMLEKSLSFEKLGADGLLLITPYYNKTNEEGMYNHFKTVADAVHIPCILYNVPGRTGCGISEDVVRRLSVHPNIMGIKEASGNLSYTAKIARYVNEDFALYSGNDDMVLPILSLGGSGVISVLANILPRQTHDMVMDYLNGDRQKALEAQLGLLDVINGLFLEVNPIPVKEAMNQMGMEVGGYRQPLGPMGEAARAKLTAALKAAGLV</sequence>
<dbReference type="InterPro" id="IPR020625">
    <property type="entry name" value="Schiff_base-form_aldolases_AS"/>
</dbReference>
<evidence type="ECO:0000256" key="9">
    <source>
        <dbReference type="ARBA" id="ARBA00023239"/>
    </source>
</evidence>
<evidence type="ECO:0000256" key="5">
    <source>
        <dbReference type="ARBA" id="ARBA00022490"/>
    </source>
</evidence>
<feature type="site" description="Part of a proton relay during catalysis" evidence="12">
    <location>
        <position position="48"/>
    </location>
</feature>
<comment type="caution">
    <text evidence="16">The sequence shown here is derived from an EMBL/GenBank/DDBJ whole genome shotgun (WGS) entry which is preliminary data.</text>
</comment>
<comment type="subunit">
    <text evidence="12">Homotetramer; dimer of dimers.</text>
</comment>
<dbReference type="EMBL" id="SLUM01000011">
    <property type="protein sequence ID" value="TCL57033.1"/>
    <property type="molecule type" value="Genomic_DNA"/>
</dbReference>
<dbReference type="CDD" id="cd00950">
    <property type="entry name" value="DHDPS"/>
    <property type="match status" value="1"/>
</dbReference>
<keyword evidence="10 12" id="KW-0704">Schiff base</keyword>
<dbReference type="GO" id="GO:0008840">
    <property type="term" value="F:4-hydroxy-tetrahydrodipicolinate synthase activity"/>
    <property type="evidence" value="ECO:0007669"/>
    <property type="project" value="UniProtKB-UniRule"/>
</dbReference>
<feature type="active site" description="Schiff-base intermediate with substrate" evidence="12 14">
    <location>
        <position position="165"/>
    </location>
</feature>
<comment type="function">
    <text evidence="1 12">Catalyzes the condensation of (S)-aspartate-beta-semialdehyde [(S)-ASA] and pyruvate to 4-hydroxy-tetrahydrodipicolinate (HTPA).</text>
</comment>
<dbReference type="STRING" id="1650663.GCA_001486665_00886"/>
<accession>A0A4R1QUZ2</accession>
<dbReference type="NCBIfam" id="TIGR00674">
    <property type="entry name" value="dapA"/>
    <property type="match status" value="1"/>
</dbReference>
<evidence type="ECO:0000256" key="4">
    <source>
        <dbReference type="ARBA" id="ARBA00012086"/>
    </source>
</evidence>
<evidence type="ECO:0000256" key="15">
    <source>
        <dbReference type="PIRSR" id="PIRSR001365-2"/>
    </source>
</evidence>